<dbReference type="InterPro" id="IPR016059">
    <property type="entry name" value="DNA_ligase_ATP-dep_CS"/>
</dbReference>
<dbReference type="SUPFAM" id="SSF56091">
    <property type="entry name" value="DNA ligase/mRNA capping enzyme, catalytic domain"/>
    <property type="match status" value="1"/>
</dbReference>
<evidence type="ECO:0000313" key="15">
    <source>
        <dbReference type="EMBL" id="QJR37091.1"/>
    </source>
</evidence>
<dbReference type="GO" id="GO:0006260">
    <property type="term" value="P:DNA replication"/>
    <property type="evidence" value="ECO:0007669"/>
    <property type="project" value="UniProtKB-KW"/>
</dbReference>
<dbReference type="PROSITE" id="PS00697">
    <property type="entry name" value="DNA_LIGASE_A1"/>
    <property type="match status" value="1"/>
</dbReference>
<dbReference type="GO" id="GO:0006310">
    <property type="term" value="P:DNA recombination"/>
    <property type="evidence" value="ECO:0007669"/>
    <property type="project" value="UniProtKB-KW"/>
</dbReference>
<dbReference type="NCBIfam" id="TIGR04120">
    <property type="entry name" value="DNA_lig_bact"/>
    <property type="match status" value="1"/>
</dbReference>
<feature type="domain" description="ATP-dependent DNA ligase family profile" evidence="14">
    <location>
        <begin position="304"/>
        <end position="435"/>
    </location>
</feature>
<dbReference type="Gene3D" id="1.10.3260.10">
    <property type="entry name" value="DNA ligase, ATP-dependent, N-terminal domain"/>
    <property type="match status" value="1"/>
</dbReference>
<keyword evidence="10" id="KW-0233">DNA recombination</keyword>
<evidence type="ECO:0000256" key="1">
    <source>
        <dbReference type="ARBA" id="ARBA00012727"/>
    </source>
</evidence>
<keyword evidence="12" id="KW-0131">Cell cycle</keyword>
<keyword evidence="11" id="KW-0234">DNA repair</keyword>
<dbReference type="EMBL" id="CP053085">
    <property type="protein sequence ID" value="QJR37091.1"/>
    <property type="molecule type" value="Genomic_DNA"/>
</dbReference>
<dbReference type="GO" id="GO:0006281">
    <property type="term" value="P:DNA repair"/>
    <property type="evidence" value="ECO:0007669"/>
    <property type="project" value="UniProtKB-KW"/>
</dbReference>
<dbReference type="GO" id="GO:0005524">
    <property type="term" value="F:ATP binding"/>
    <property type="evidence" value="ECO:0007669"/>
    <property type="project" value="UniProtKB-KW"/>
</dbReference>
<evidence type="ECO:0000256" key="3">
    <source>
        <dbReference type="ARBA" id="ARBA00022618"/>
    </source>
</evidence>
<evidence type="ECO:0000256" key="2">
    <source>
        <dbReference type="ARBA" id="ARBA00022598"/>
    </source>
</evidence>
<dbReference type="InterPro" id="IPR012340">
    <property type="entry name" value="NA-bd_OB-fold"/>
</dbReference>
<evidence type="ECO:0000256" key="5">
    <source>
        <dbReference type="ARBA" id="ARBA00022723"/>
    </source>
</evidence>
<evidence type="ECO:0000256" key="12">
    <source>
        <dbReference type="ARBA" id="ARBA00023306"/>
    </source>
</evidence>
<dbReference type="NCBIfam" id="NF006701">
    <property type="entry name" value="PRK09247.1"/>
    <property type="match status" value="1"/>
</dbReference>
<dbReference type="Pfam" id="PF04675">
    <property type="entry name" value="DNA_ligase_A_N"/>
    <property type="match status" value="1"/>
</dbReference>
<dbReference type="KEGG" id="ggr:HKW67_16985"/>
<evidence type="ECO:0000256" key="7">
    <source>
        <dbReference type="ARBA" id="ARBA00022763"/>
    </source>
</evidence>
<protein>
    <recommendedName>
        <fullName evidence="1">DNA ligase (ATP)</fullName>
        <ecNumber evidence="1">6.5.1.1</ecNumber>
    </recommendedName>
</protein>
<organism evidence="15 16">
    <name type="scientific">Gemmatimonas groenlandica</name>
    <dbReference type="NCBI Taxonomy" id="2732249"/>
    <lineage>
        <taxon>Bacteria</taxon>
        <taxon>Pseudomonadati</taxon>
        <taxon>Gemmatimonadota</taxon>
        <taxon>Gemmatimonadia</taxon>
        <taxon>Gemmatimonadales</taxon>
        <taxon>Gemmatimonadaceae</taxon>
        <taxon>Gemmatimonas</taxon>
    </lineage>
</organism>
<dbReference type="GO" id="GO:0003677">
    <property type="term" value="F:DNA binding"/>
    <property type="evidence" value="ECO:0007669"/>
    <property type="project" value="InterPro"/>
</dbReference>
<keyword evidence="6" id="KW-0547">Nucleotide-binding</keyword>
<dbReference type="SUPFAM" id="SSF50249">
    <property type="entry name" value="Nucleic acid-binding proteins"/>
    <property type="match status" value="1"/>
</dbReference>
<dbReference type="InterPro" id="IPR012310">
    <property type="entry name" value="DNA_ligase_ATP-dep_cent"/>
</dbReference>
<keyword evidence="4" id="KW-0235">DNA replication</keyword>
<evidence type="ECO:0000256" key="4">
    <source>
        <dbReference type="ARBA" id="ARBA00022705"/>
    </source>
</evidence>
<keyword evidence="9" id="KW-0460">Magnesium</keyword>
<keyword evidence="16" id="KW-1185">Reference proteome</keyword>
<evidence type="ECO:0000259" key="14">
    <source>
        <dbReference type="PROSITE" id="PS50160"/>
    </source>
</evidence>
<comment type="catalytic activity">
    <reaction evidence="13">
        <text>ATP + (deoxyribonucleotide)n-3'-hydroxyl + 5'-phospho-(deoxyribonucleotide)m = (deoxyribonucleotide)n+m + AMP + diphosphate.</text>
        <dbReference type="EC" id="6.5.1.1"/>
    </reaction>
</comment>
<dbReference type="Proteomes" id="UP000500938">
    <property type="component" value="Chromosome"/>
</dbReference>
<dbReference type="InterPro" id="IPR012309">
    <property type="entry name" value="DNA_ligase_ATP-dep_C"/>
</dbReference>
<dbReference type="PROSITE" id="PS50160">
    <property type="entry name" value="DNA_LIGASE_A3"/>
    <property type="match status" value="1"/>
</dbReference>
<evidence type="ECO:0000256" key="11">
    <source>
        <dbReference type="ARBA" id="ARBA00023204"/>
    </source>
</evidence>
<evidence type="ECO:0000256" key="6">
    <source>
        <dbReference type="ARBA" id="ARBA00022741"/>
    </source>
</evidence>
<dbReference type="SUPFAM" id="SSF117018">
    <property type="entry name" value="ATP-dependent DNA ligase DNA-binding domain"/>
    <property type="match status" value="1"/>
</dbReference>
<sequence>MRQFAALYDAIDATTATSEKVAALVAYFHAASAPDAAWAVAFLLGRRPKRLVRAPDLRTWAAQAADVPAWLFEECYAQAGDLAETISLLVPESDANDEQTLAWWVEERLLPLAHMDSDVQRDALLHAWQQLNGTSRFLFNKLLTGAFRVGVSDGLVVRALAQVSGIAAESIAHRLMGQWEPSAAWFTQLVATETTDADWSRPYPFYLAYPLEAELESLGPPDDWQLEWKWDGIRAQLVRRRGRTFLWSRGEELLADRFPEVEASAAWLPDGTVLDGELLAWRDGAPMPFSELQRRIGRKTVGKKLLADVPCHLLVYDCLEADGVDVRDRPMHERRALAESIVSRLPGGASMGLSPVVDVSSWSAARDARERSREMVAEGLMLKRRSSPYGVGRKVGDWWKWKVNPLTVDAVLVYAQAGHGRRAGLFTDYTFAIWDGDALVPFAKAYSGLTDAEIREVDAFVRRNTLEKFGPVRTVKPELVFELAFEGIQRSTRHKSGIAVRFPRMARWRRDKPANEADTLETVKALLTAGHAGE</sequence>
<dbReference type="Gene3D" id="2.40.50.140">
    <property type="entry name" value="Nucleic acid-binding proteins"/>
    <property type="match status" value="1"/>
</dbReference>
<evidence type="ECO:0000256" key="8">
    <source>
        <dbReference type="ARBA" id="ARBA00022840"/>
    </source>
</evidence>
<dbReference type="AlphaFoldDB" id="A0A6M4IXY6"/>
<evidence type="ECO:0000256" key="10">
    <source>
        <dbReference type="ARBA" id="ARBA00023172"/>
    </source>
</evidence>
<gene>
    <name evidence="15" type="ORF">HKW67_16985</name>
</gene>
<dbReference type="PANTHER" id="PTHR45674:SF13">
    <property type="entry name" value="DNA LIGASE-RELATED"/>
    <property type="match status" value="1"/>
</dbReference>
<dbReference type="CDD" id="cd07897">
    <property type="entry name" value="Adenylation_DNA_ligase_Bac1"/>
    <property type="match status" value="1"/>
</dbReference>
<dbReference type="Pfam" id="PF01068">
    <property type="entry name" value="DNA_ligase_A_M"/>
    <property type="match status" value="1"/>
</dbReference>
<keyword evidence="8" id="KW-0067">ATP-binding</keyword>
<name>A0A6M4IXY6_9BACT</name>
<keyword evidence="3" id="KW-0132">Cell division</keyword>
<dbReference type="InterPro" id="IPR012308">
    <property type="entry name" value="DNA_ligase_ATP-dep_N"/>
</dbReference>
<dbReference type="GO" id="GO:0046872">
    <property type="term" value="F:metal ion binding"/>
    <property type="evidence" value="ECO:0007669"/>
    <property type="project" value="UniProtKB-KW"/>
</dbReference>
<evidence type="ECO:0000313" key="16">
    <source>
        <dbReference type="Proteomes" id="UP000500938"/>
    </source>
</evidence>
<dbReference type="InterPro" id="IPR050191">
    <property type="entry name" value="ATP-dep_DNA_ligase"/>
</dbReference>
<evidence type="ECO:0000256" key="13">
    <source>
        <dbReference type="ARBA" id="ARBA00034003"/>
    </source>
</evidence>
<dbReference type="CDD" id="cd07972">
    <property type="entry name" value="OBF_DNA_ligase_Arch_LigB"/>
    <property type="match status" value="1"/>
</dbReference>
<dbReference type="Gene3D" id="3.30.470.30">
    <property type="entry name" value="DNA ligase/mRNA capping enzyme"/>
    <property type="match status" value="1"/>
</dbReference>
<dbReference type="RefSeq" id="WP_171226524.1">
    <property type="nucleotide sequence ID" value="NZ_CP053085.1"/>
</dbReference>
<keyword evidence="7" id="KW-0227">DNA damage</keyword>
<dbReference type="GO" id="GO:0051301">
    <property type="term" value="P:cell division"/>
    <property type="evidence" value="ECO:0007669"/>
    <property type="project" value="UniProtKB-KW"/>
</dbReference>
<dbReference type="InterPro" id="IPR036599">
    <property type="entry name" value="DNA_ligase_N_sf"/>
</dbReference>
<dbReference type="Pfam" id="PF04679">
    <property type="entry name" value="DNA_ligase_A_C"/>
    <property type="match status" value="1"/>
</dbReference>
<evidence type="ECO:0000256" key="9">
    <source>
        <dbReference type="ARBA" id="ARBA00022842"/>
    </source>
</evidence>
<reference evidence="15 16" key="1">
    <citation type="submission" date="2020-05" db="EMBL/GenBank/DDBJ databases">
        <title>Complete genome sequence of Gemmatimonas greenlandica TET16.</title>
        <authorList>
            <person name="Zeng Y."/>
        </authorList>
    </citation>
    <scope>NUCLEOTIDE SEQUENCE [LARGE SCALE GENOMIC DNA]</scope>
    <source>
        <strain evidence="15 16">TET16</strain>
    </source>
</reference>
<proteinExistence type="predicted"/>
<dbReference type="InterPro" id="IPR026333">
    <property type="entry name" value="ATP_dep_DNA_lig_pp_1105_fam"/>
</dbReference>
<keyword evidence="5" id="KW-0479">Metal-binding</keyword>
<accession>A0A6M4IXY6</accession>
<keyword evidence="2 15" id="KW-0436">Ligase</keyword>
<dbReference type="PANTHER" id="PTHR45674">
    <property type="entry name" value="DNA LIGASE 1/3 FAMILY MEMBER"/>
    <property type="match status" value="1"/>
</dbReference>
<dbReference type="GO" id="GO:0003910">
    <property type="term" value="F:DNA ligase (ATP) activity"/>
    <property type="evidence" value="ECO:0007669"/>
    <property type="project" value="UniProtKB-EC"/>
</dbReference>
<dbReference type="EC" id="6.5.1.1" evidence="1"/>